<comment type="caution">
    <text evidence="1">The sequence shown here is derived from an EMBL/GenBank/DDBJ whole genome shotgun (WGS) entry which is preliminary data.</text>
</comment>
<protein>
    <submittedName>
        <fullName evidence="1">Uncharacterized protein</fullName>
    </submittedName>
</protein>
<dbReference type="PATRIC" id="fig|727.564.peg.393"/>
<sequence length="473" mass="54083">MNTNLSISTNSNLNTNVDSLSLAITTYLEQVNLPTLGVLVPVTERNKVINHFQDILEENIPTEIRRENLYLSKFISACGVGLFDAALNYLWNETIVSLRKKVVNFDLEYFLESVINDVERRKKFKSPEDLNKMEDWELIKGCQSTGILSDIGYKHLDYIRDMRNWVGASHPNQNQLTGLQLLSWLETCIKEVLAKDPETPAIEVGKLLHNIRNIDITNTKEHINRAIEQSPKDILTSLLRTLFGMYTNPATSTQIRNNIKFILNKCWILSSDESKFECGIKYSKFASNGDEARKNLAHEFISFVNGLSFLPKDALIIELSEKIDNLYRAHIGTNNFYNEPPHAKILSQYISDTGNILPNIRTKYVKTLIMCKIGNGYGSSWDAVPYYDSLIEKFTEEEIKEFVKLISDPEISSRVSISNCAEKYKNLAEKFISKTNNQISLQALNTIKNQTNQQLYGLGRDSRYQQLISSYNM</sequence>
<evidence type="ECO:0000313" key="1">
    <source>
        <dbReference type="EMBL" id="KIS35774.1"/>
    </source>
</evidence>
<evidence type="ECO:0000313" key="2">
    <source>
        <dbReference type="Proteomes" id="UP000050700"/>
    </source>
</evidence>
<organism evidence="1 2">
    <name type="scientific">Haemophilus influenzae</name>
    <dbReference type="NCBI Taxonomy" id="727"/>
    <lineage>
        <taxon>Bacteria</taxon>
        <taxon>Pseudomonadati</taxon>
        <taxon>Pseudomonadota</taxon>
        <taxon>Gammaproteobacteria</taxon>
        <taxon>Pasteurellales</taxon>
        <taxon>Pasteurellaceae</taxon>
        <taxon>Haemophilus</taxon>
    </lineage>
</organism>
<gene>
    <name evidence="1" type="ORF">NTHI1209_01386</name>
</gene>
<dbReference type="Proteomes" id="UP000050700">
    <property type="component" value="Unassembled WGS sequence"/>
</dbReference>
<accession>A0A0D0II91</accession>
<reference evidence="1 2" key="1">
    <citation type="submission" date="2014-05" db="EMBL/GenBank/DDBJ databases">
        <title>Methylome analysis of the phasevarions of Haemophilus influenzae.</title>
        <authorList>
            <person name="Atack J.M."/>
            <person name="Fox K.L."/>
            <person name="Power P.M."/>
            <person name="Clark T."/>
            <person name="Jurcisek J."/>
            <person name="Korlach J."/>
            <person name="Bakaletz L.O."/>
            <person name="Jennings M.P."/>
        </authorList>
    </citation>
    <scope>NUCLEOTIDE SEQUENCE [LARGE SCALE GENOMIC DNA]</scope>
    <source>
        <strain evidence="1 2">1209</strain>
    </source>
</reference>
<name>A0A0D0II91_HAEIF</name>
<dbReference type="AlphaFoldDB" id="A0A0D0II91"/>
<dbReference type="EMBL" id="JMQP01000002">
    <property type="protein sequence ID" value="KIS35774.1"/>
    <property type="molecule type" value="Genomic_DNA"/>
</dbReference>
<dbReference type="RefSeq" id="WP_005665760.1">
    <property type="nucleotide sequence ID" value="NZ_CP089168.1"/>
</dbReference>
<proteinExistence type="predicted"/>